<accession>A0A5N1JVY6</accession>
<organism evidence="1 2">
    <name type="scientific">Ochrobactrum quorumnocens</name>
    <dbReference type="NCBI Taxonomy" id="271865"/>
    <lineage>
        <taxon>Bacteria</taxon>
        <taxon>Pseudomonadati</taxon>
        <taxon>Pseudomonadota</taxon>
        <taxon>Alphaproteobacteria</taxon>
        <taxon>Hyphomicrobiales</taxon>
        <taxon>Brucellaceae</taxon>
        <taxon>Brucella/Ochrobactrum group</taxon>
        <taxon>Ochrobactrum</taxon>
    </lineage>
</organism>
<dbReference type="EMBL" id="VYXQ01000008">
    <property type="protein sequence ID" value="KAA9368297.1"/>
    <property type="molecule type" value="Genomic_DNA"/>
</dbReference>
<reference evidence="1 2" key="1">
    <citation type="submission" date="2019-09" db="EMBL/GenBank/DDBJ databases">
        <title>Biological control of the noxious weed angled onion (Allium triquetrum) thwarted by endophytic bacteria in Victoria, Australia.</title>
        <authorList>
            <person name="Tehranchian P."/>
            <person name="Adair R.J."/>
            <person name="Van T.H."/>
            <person name="Morrison P.D."/>
            <person name="Williams H."/>
            <person name="Lawrie A.C."/>
        </authorList>
    </citation>
    <scope>NUCLEOTIDE SEQUENCE [LARGE SCALE GENOMIC DNA]</scope>
    <source>
        <strain evidence="1 2">RPTAtOch1</strain>
    </source>
</reference>
<name>A0A5N1JVY6_9HYPH</name>
<evidence type="ECO:0000313" key="2">
    <source>
        <dbReference type="Proteomes" id="UP000327108"/>
    </source>
</evidence>
<keyword evidence="2" id="KW-1185">Reference proteome</keyword>
<gene>
    <name evidence="1" type="ORF">F3W84_10430</name>
</gene>
<protein>
    <submittedName>
        <fullName evidence="1">Uncharacterized protein</fullName>
    </submittedName>
</protein>
<dbReference type="Proteomes" id="UP000327108">
    <property type="component" value="Unassembled WGS sequence"/>
</dbReference>
<sequence>MNVANLQIEGLCLAIAALNRALVEKGLLSRTEIESALQTAEVTARSDDRFVEDLTPAQRDAVCFPIRILLVANSCDNAAPTTFSELAKSVGETKKPYNDML</sequence>
<proteinExistence type="predicted"/>
<dbReference type="RefSeq" id="WP_151093355.1">
    <property type="nucleotide sequence ID" value="NZ_JBLZNM010000008.1"/>
</dbReference>
<dbReference type="AlphaFoldDB" id="A0A5N1JVY6"/>
<evidence type="ECO:0000313" key="1">
    <source>
        <dbReference type="EMBL" id="KAA9368297.1"/>
    </source>
</evidence>
<comment type="caution">
    <text evidence="1">The sequence shown here is derived from an EMBL/GenBank/DDBJ whole genome shotgun (WGS) entry which is preliminary data.</text>
</comment>